<dbReference type="AlphaFoldDB" id="A0A699WVE1"/>
<evidence type="ECO:0000256" key="1">
    <source>
        <dbReference type="SAM" id="MobiDB-lite"/>
    </source>
</evidence>
<dbReference type="EMBL" id="BKCJ011773597">
    <property type="protein sequence ID" value="GFD51732.1"/>
    <property type="molecule type" value="Genomic_DNA"/>
</dbReference>
<proteinExistence type="predicted"/>
<evidence type="ECO:0000313" key="2">
    <source>
        <dbReference type="EMBL" id="GFD51732.1"/>
    </source>
</evidence>
<feature type="region of interest" description="Disordered" evidence="1">
    <location>
        <begin position="1"/>
        <end position="29"/>
    </location>
</feature>
<comment type="caution">
    <text evidence="2">The sequence shown here is derived from an EMBL/GenBank/DDBJ whole genome shotgun (WGS) entry which is preliminary data.</text>
</comment>
<accession>A0A699WVE1</accession>
<feature type="non-terminal residue" evidence="2">
    <location>
        <position position="1"/>
    </location>
</feature>
<name>A0A699WVE1_TANCI</name>
<reference evidence="2" key="1">
    <citation type="journal article" date="2019" name="Sci. Rep.">
        <title>Draft genome of Tanacetum cinerariifolium, the natural source of mosquito coil.</title>
        <authorList>
            <person name="Yamashiro T."/>
            <person name="Shiraishi A."/>
            <person name="Satake H."/>
            <person name="Nakayama K."/>
        </authorList>
    </citation>
    <scope>NUCLEOTIDE SEQUENCE</scope>
</reference>
<protein>
    <submittedName>
        <fullName evidence="2">Uncharacterized protein</fullName>
    </submittedName>
</protein>
<organism evidence="2">
    <name type="scientific">Tanacetum cinerariifolium</name>
    <name type="common">Dalmatian daisy</name>
    <name type="synonym">Chrysanthemum cinerariifolium</name>
    <dbReference type="NCBI Taxonomy" id="118510"/>
    <lineage>
        <taxon>Eukaryota</taxon>
        <taxon>Viridiplantae</taxon>
        <taxon>Streptophyta</taxon>
        <taxon>Embryophyta</taxon>
        <taxon>Tracheophyta</taxon>
        <taxon>Spermatophyta</taxon>
        <taxon>Magnoliopsida</taxon>
        <taxon>eudicotyledons</taxon>
        <taxon>Gunneridae</taxon>
        <taxon>Pentapetalae</taxon>
        <taxon>asterids</taxon>
        <taxon>campanulids</taxon>
        <taxon>Asterales</taxon>
        <taxon>Asteraceae</taxon>
        <taxon>Asteroideae</taxon>
        <taxon>Anthemideae</taxon>
        <taxon>Anthemidinae</taxon>
        <taxon>Tanacetum</taxon>
    </lineage>
</organism>
<sequence length="92" mass="10347">RWPRQWAKSHPGRARQTHPPPSEYGCGAIRAAPPSTVGRWMGRRLRSTAGPRWCLRTPYNWGRPDSAQTRAPPQWAALWGAGQACRAAPGYW</sequence>
<gene>
    <name evidence="2" type="ORF">Tci_923701</name>
</gene>